<dbReference type="PATRIC" id="fig|1705564.3.peg.1400"/>
<dbReference type="InterPro" id="IPR045056">
    <property type="entry name" value="Nop56/Nop58"/>
</dbReference>
<dbReference type="EMBL" id="LNGD01000091">
    <property type="protein sequence ID" value="KYC49929.1"/>
    <property type="molecule type" value="Genomic_DNA"/>
</dbReference>
<feature type="region of interest" description="Disordered" evidence="2">
    <location>
        <begin position="363"/>
        <end position="398"/>
    </location>
</feature>
<evidence type="ECO:0000259" key="3">
    <source>
        <dbReference type="PROSITE" id="PS51358"/>
    </source>
</evidence>
<evidence type="ECO:0000313" key="5">
    <source>
        <dbReference type="Proteomes" id="UP000075578"/>
    </source>
</evidence>
<dbReference type="AlphaFoldDB" id="A0A150IY65"/>
<dbReference type="SMART" id="SM00931">
    <property type="entry name" value="NOSIC"/>
    <property type="match status" value="1"/>
</dbReference>
<dbReference type="Pfam" id="PF01798">
    <property type="entry name" value="Nop"/>
    <property type="match status" value="1"/>
</dbReference>
<dbReference type="InterPro" id="IPR036070">
    <property type="entry name" value="Nop_dom_sf"/>
</dbReference>
<dbReference type="GO" id="GO:0030515">
    <property type="term" value="F:snoRNA binding"/>
    <property type="evidence" value="ECO:0007669"/>
    <property type="project" value="InterPro"/>
</dbReference>
<dbReference type="SUPFAM" id="SSF89124">
    <property type="entry name" value="Nop domain"/>
    <property type="match status" value="1"/>
</dbReference>
<reference evidence="4 5" key="1">
    <citation type="journal article" date="2016" name="ISME J.">
        <title>Chasing the elusive Euryarchaeota class WSA2: genomes reveal a uniquely fastidious methyl-reducing methanogen.</title>
        <authorList>
            <person name="Nobu M.K."/>
            <person name="Narihiro T."/>
            <person name="Kuroda K."/>
            <person name="Mei R."/>
            <person name="Liu W.T."/>
        </authorList>
    </citation>
    <scope>NUCLEOTIDE SEQUENCE [LARGE SCALE GENOMIC DNA]</scope>
    <source>
        <strain evidence="4">U1lsi0528_Bin089</strain>
    </source>
</reference>
<feature type="compositionally biased region" description="Basic and acidic residues" evidence="2">
    <location>
        <begin position="363"/>
        <end position="383"/>
    </location>
</feature>
<name>A0A150IY65_9EURY</name>
<sequence length="398" mass="45548">MYICVNLNGIYLIDNKGKIKDFEPFSKNIRPAVKSIIKLENGKIPYELKQIIDRNPNSSFISEYELKDKSKFQFVFPNEAGIKFREDLTSSLGKSSIDEEEYRKKQKAMLHELTRLKVTSLLGEKDKLILHSVYSLNELDETINLFLERVREWYSIHFPESVESIPDNKNFIEFIIQIGNKASYHEKKNILSYESTLNEEIIDKSLGVELTNEDISQIKEIAELIEILYKKKDTLESYIIKLANEVAPNTSAVATPIIAAKLISNAGGLKELSVKPASTIQLMGAEKALFRHLKTGADPPKYGIILQNPDIGKAPWWQKGKIARTLASKIAIASRVDNEGGEYVGDLLREDLLKRIAEIEKKYPNAPEKKEKDRQIPKNFEGRQKRKFEKSKRKKGKF</sequence>
<dbReference type="PROSITE" id="PS51358">
    <property type="entry name" value="NOP"/>
    <property type="match status" value="1"/>
</dbReference>
<feature type="compositionally biased region" description="Basic residues" evidence="2">
    <location>
        <begin position="384"/>
        <end position="398"/>
    </location>
</feature>
<comment type="caution">
    <text evidence="4">The sequence shown here is derived from an EMBL/GenBank/DDBJ whole genome shotgun (WGS) entry which is preliminary data.</text>
</comment>
<dbReference type="PANTHER" id="PTHR10894">
    <property type="entry name" value="NUCLEOLAR PROTEIN 5 NUCLEOLAR PROTEIN NOP5 NOP58"/>
    <property type="match status" value="1"/>
</dbReference>
<dbReference type="Gene3D" id="1.10.246.90">
    <property type="entry name" value="Nop domain"/>
    <property type="match status" value="1"/>
</dbReference>
<dbReference type="InterPro" id="IPR012976">
    <property type="entry name" value="NOSIC"/>
</dbReference>
<dbReference type="InterPro" id="IPR042239">
    <property type="entry name" value="Nop_C"/>
</dbReference>
<dbReference type="InterPro" id="IPR002687">
    <property type="entry name" value="Nop_dom"/>
</dbReference>
<feature type="domain" description="Nop" evidence="3">
    <location>
        <begin position="246"/>
        <end position="361"/>
    </location>
</feature>
<dbReference type="Gene3D" id="3.30.420.220">
    <property type="match status" value="1"/>
</dbReference>
<proteinExistence type="inferred from homology"/>
<dbReference type="Gene3D" id="1.10.287.4070">
    <property type="match status" value="1"/>
</dbReference>
<evidence type="ECO:0000256" key="2">
    <source>
        <dbReference type="SAM" id="MobiDB-lite"/>
    </source>
</evidence>
<dbReference type="GO" id="GO:0031428">
    <property type="term" value="C:box C/D methylation guide snoRNP complex"/>
    <property type="evidence" value="ECO:0007669"/>
    <property type="project" value="InterPro"/>
</dbReference>
<comment type="similarity">
    <text evidence="1">Belongs to the NOP5/NOP56 family.</text>
</comment>
<dbReference type="PANTHER" id="PTHR10894:SF0">
    <property type="entry name" value="NUCLEOLAR PROTEIN 56"/>
    <property type="match status" value="1"/>
</dbReference>
<gene>
    <name evidence="4" type="ORF">AMQ74_01342</name>
</gene>
<accession>A0A150IY65</accession>
<dbReference type="Proteomes" id="UP000075578">
    <property type="component" value="Unassembled WGS sequence"/>
</dbReference>
<evidence type="ECO:0000256" key="1">
    <source>
        <dbReference type="ARBA" id="ARBA00009211"/>
    </source>
</evidence>
<dbReference type="InterPro" id="IPR047099">
    <property type="entry name" value="Nop5_N_sf"/>
</dbReference>
<protein>
    <submittedName>
        <fullName evidence="4">Putative NOP5 family protein</fullName>
    </submittedName>
</protein>
<organism evidence="4 5">
    <name type="scientific">Candidatus Methanofastidiosum methylothiophilum</name>
    <dbReference type="NCBI Taxonomy" id="1705564"/>
    <lineage>
        <taxon>Archaea</taxon>
        <taxon>Methanobacteriati</taxon>
        <taxon>Methanobacteriota</taxon>
        <taxon>Stenosarchaea group</taxon>
        <taxon>Candidatus Methanofastidiosia</taxon>
        <taxon>Candidatus Methanofastidiosales</taxon>
        <taxon>Candidatus Methanofastidiosaceae</taxon>
        <taxon>Candidatus Methanofastidiosum</taxon>
    </lineage>
</organism>
<evidence type="ECO:0000313" key="4">
    <source>
        <dbReference type="EMBL" id="KYC49929.1"/>
    </source>
</evidence>